<feature type="region of interest" description="Disordered" evidence="1">
    <location>
        <begin position="42"/>
        <end position="73"/>
    </location>
</feature>
<reference evidence="2 3" key="1">
    <citation type="submission" date="2018-02" db="EMBL/GenBank/DDBJ databases">
        <authorList>
            <person name="Cohen D.B."/>
            <person name="Kent A.D."/>
        </authorList>
    </citation>
    <scope>NUCLEOTIDE SEQUENCE [LARGE SCALE GENOMIC DNA]</scope>
    <source>
        <strain evidence="2">1</strain>
    </source>
</reference>
<gene>
    <name evidence="2" type="ORF">MPLG2_2510</name>
</gene>
<feature type="compositionally biased region" description="Basic and acidic residues" evidence="1">
    <location>
        <begin position="59"/>
        <end position="73"/>
    </location>
</feature>
<name>A0A2N9JHJ4_9ACTN</name>
<organism evidence="2 3">
    <name type="scientific">Micropruina glycogenica</name>
    <dbReference type="NCBI Taxonomy" id="75385"/>
    <lineage>
        <taxon>Bacteria</taxon>
        <taxon>Bacillati</taxon>
        <taxon>Actinomycetota</taxon>
        <taxon>Actinomycetes</taxon>
        <taxon>Propionibacteriales</taxon>
        <taxon>Nocardioidaceae</taxon>
        <taxon>Micropruina</taxon>
    </lineage>
</organism>
<dbReference type="KEGG" id="mgg:MPLG2_2510"/>
<dbReference type="EMBL" id="LT985188">
    <property type="protein sequence ID" value="SPD87540.1"/>
    <property type="molecule type" value="Genomic_DNA"/>
</dbReference>
<dbReference type="Proteomes" id="UP000238164">
    <property type="component" value="Chromosome 1"/>
</dbReference>
<evidence type="ECO:0000256" key="1">
    <source>
        <dbReference type="SAM" id="MobiDB-lite"/>
    </source>
</evidence>
<protein>
    <submittedName>
        <fullName evidence="2">Uncharacterized protein</fullName>
    </submittedName>
</protein>
<keyword evidence="3" id="KW-1185">Reference proteome</keyword>
<feature type="region of interest" description="Disordered" evidence="1">
    <location>
        <begin position="1"/>
        <end position="20"/>
    </location>
</feature>
<sequence>MRSRVRRDDEGCERNVKAERERPCQGVVGRLRTCEALAEQFSKGGTGAPPLRGNRRNQRALDKLDHPEARPAA</sequence>
<evidence type="ECO:0000313" key="3">
    <source>
        <dbReference type="Proteomes" id="UP000238164"/>
    </source>
</evidence>
<evidence type="ECO:0000313" key="2">
    <source>
        <dbReference type="EMBL" id="SPD87540.1"/>
    </source>
</evidence>
<accession>A0A2N9JHJ4</accession>
<dbReference type="AlphaFoldDB" id="A0A2N9JHJ4"/>
<proteinExistence type="predicted"/>